<feature type="compositionally biased region" description="Polar residues" evidence="3">
    <location>
        <begin position="382"/>
        <end position="391"/>
    </location>
</feature>
<dbReference type="PANTHER" id="PTHR13620:SF75">
    <property type="entry name" value="UBIQUITIN-LIKE DOMAIN-CONTAINING PROTEIN"/>
    <property type="match status" value="1"/>
</dbReference>
<organism evidence="4 5">
    <name type="scientific">Lolium multiflorum</name>
    <name type="common">Italian ryegrass</name>
    <name type="synonym">Lolium perenne subsp. multiflorum</name>
    <dbReference type="NCBI Taxonomy" id="4521"/>
    <lineage>
        <taxon>Eukaryota</taxon>
        <taxon>Viridiplantae</taxon>
        <taxon>Streptophyta</taxon>
        <taxon>Embryophyta</taxon>
        <taxon>Tracheophyta</taxon>
        <taxon>Spermatophyta</taxon>
        <taxon>Magnoliopsida</taxon>
        <taxon>Liliopsida</taxon>
        <taxon>Poales</taxon>
        <taxon>Poaceae</taxon>
        <taxon>BOP clade</taxon>
        <taxon>Pooideae</taxon>
        <taxon>Poodae</taxon>
        <taxon>Poeae</taxon>
        <taxon>Poeae Chloroplast Group 2 (Poeae type)</taxon>
        <taxon>Loliodinae</taxon>
        <taxon>Loliinae</taxon>
        <taxon>Lolium</taxon>
    </lineage>
</organism>
<evidence type="ECO:0000256" key="2">
    <source>
        <dbReference type="ARBA" id="ARBA00022801"/>
    </source>
</evidence>
<evidence type="ECO:0000256" key="3">
    <source>
        <dbReference type="SAM" id="MobiDB-lite"/>
    </source>
</evidence>
<dbReference type="PANTHER" id="PTHR13620">
    <property type="entry name" value="3-5 EXONUCLEASE"/>
    <property type="match status" value="1"/>
</dbReference>
<feature type="compositionally biased region" description="Basic and acidic residues" evidence="3">
    <location>
        <begin position="348"/>
        <end position="362"/>
    </location>
</feature>
<dbReference type="SUPFAM" id="SSF53098">
    <property type="entry name" value="Ribonuclease H-like"/>
    <property type="match status" value="1"/>
</dbReference>
<dbReference type="InterPro" id="IPR012337">
    <property type="entry name" value="RNaseH-like_sf"/>
</dbReference>
<feature type="region of interest" description="Disordered" evidence="3">
    <location>
        <begin position="382"/>
        <end position="420"/>
    </location>
</feature>
<feature type="region of interest" description="Disordered" evidence="3">
    <location>
        <begin position="114"/>
        <end position="136"/>
    </location>
</feature>
<evidence type="ECO:0000313" key="4">
    <source>
        <dbReference type="EMBL" id="KAK1646146.1"/>
    </source>
</evidence>
<keyword evidence="5" id="KW-1185">Reference proteome</keyword>
<feature type="region of interest" description="Disordered" evidence="3">
    <location>
        <begin position="324"/>
        <end position="369"/>
    </location>
</feature>
<evidence type="ECO:0000256" key="1">
    <source>
        <dbReference type="ARBA" id="ARBA00022722"/>
    </source>
</evidence>
<gene>
    <name evidence="4" type="ORF">QYE76_063951</name>
</gene>
<dbReference type="EMBL" id="JAUUTY010000004">
    <property type="protein sequence ID" value="KAK1646146.1"/>
    <property type="molecule type" value="Genomic_DNA"/>
</dbReference>
<proteinExistence type="predicted"/>
<reference evidence="4" key="1">
    <citation type="submission" date="2023-07" db="EMBL/GenBank/DDBJ databases">
        <title>A chromosome-level genome assembly of Lolium multiflorum.</title>
        <authorList>
            <person name="Chen Y."/>
            <person name="Copetti D."/>
            <person name="Kolliker R."/>
            <person name="Studer B."/>
        </authorList>
    </citation>
    <scope>NUCLEOTIDE SEQUENCE</scope>
    <source>
        <strain evidence="4">02402/16</strain>
        <tissue evidence="4">Leaf</tissue>
    </source>
</reference>
<name>A0AAD8S5K4_LOLMU</name>
<keyword evidence="1" id="KW-0540">Nuclease</keyword>
<protein>
    <recommendedName>
        <fullName evidence="6">3'-5' exonuclease domain-containing protein</fullName>
    </recommendedName>
</protein>
<evidence type="ECO:0000313" key="5">
    <source>
        <dbReference type="Proteomes" id="UP001231189"/>
    </source>
</evidence>
<keyword evidence="2" id="KW-0378">Hydrolase</keyword>
<dbReference type="GO" id="GO:0008408">
    <property type="term" value="F:3'-5' exonuclease activity"/>
    <property type="evidence" value="ECO:0007669"/>
    <property type="project" value="TreeGrafter"/>
</dbReference>
<dbReference type="Proteomes" id="UP001231189">
    <property type="component" value="Unassembled WGS sequence"/>
</dbReference>
<sequence>MDAHVPAVVAPGDAQKRITMRGPGIMGNADFDSFCVFPNLVEMDDEQLARLKRVVRKHNPTRPLYVFTIKKSNIIKGKAKMYFSKAYTMEYIVKNLELPSEIQVFSRNTKVAKEREVSNHSSDMDQEGEVASHKPKPRKIVAHTTEIEVVYTDDNHKAAEIVDMYEQWLSKDEYKFMGLDFEYCDPKYEGDYRIAVVQLAMKNHVLVYQCSSGVHFASVDIRNDRIAMQRSWNIEIPIQYHIDLQDLFKLERDRTGMADMAAGLIDMSYKGMKKEFPSVQHKFWEKNPLDEINLEYAARDGFVAYELYRIIRLCNYGQRHLLPPQATPTELQPSSTGGTKASSSSSSKGKELASTKRPRGDEGWTCMPITNGHEKWSAASWSFPTSYQSSPPRFPGAQWEKWPEEKKPKIHWSGDVPNTP</sequence>
<feature type="compositionally biased region" description="Low complexity" evidence="3">
    <location>
        <begin position="334"/>
        <end position="347"/>
    </location>
</feature>
<dbReference type="AlphaFoldDB" id="A0AAD8S5K4"/>
<dbReference type="GO" id="GO:0005634">
    <property type="term" value="C:nucleus"/>
    <property type="evidence" value="ECO:0007669"/>
    <property type="project" value="TreeGrafter"/>
</dbReference>
<dbReference type="Gene3D" id="3.30.420.10">
    <property type="entry name" value="Ribonuclease H-like superfamily/Ribonuclease H"/>
    <property type="match status" value="1"/>
</dbReference>
<dbReference type="GO" id="GO:0003676">
    <property type="term" value="F:nucleic acid binding"/>
    <property type="evidence" value="ECO:0007669"/>
    <property type="project" value="InterPro"/>
</dbReference>
<dbReference type="InterPro" id="IPR051132">
    <property type="entry name" value="3-5_Exonuclease_domain"/>
</dbReference>
<comment type="caution">
    <text evidence="4">The sequence shown here is derived from an EMBL/GenBank/DDBJ whole genome shotgun (WGS) entry which is preliminary data.</text>
</comment>
<evidence type="ECO:0008006" key="6">
    <source>
        <dbReference type="Google" id="ProtNLM"/>
    </source>
</evidence>
<dbReference type="GO" id="GO:0005737">
    <property type="term" value="C:cytoplasm"/>
    <property type="evidence" value="ECO:0007669"/>
    <property type="project" value="TreeGrafter"/>
</dbReference>
<accession>A0AAD8S5K4</accession>
<dbReference type="InterPro" id="IPR036397">
    <property type="entry name" value="RNaseH_sf"/>
</dbReference>